<dbReference type="RefSeq" id="WP_145078842.1">
    <property type="nucleotide sequence ID" value="NZ_CP036298.1"/>
</dbReference>
<evidence type="ECO:0000256" key="1">
    <source>
        <dbReference type="PROSITE-ProRule" id="PRU00169"/>
    </source>
</evidence>
<evidence type="ECO:0000313" key="4">
    <source>
        <dbReference type="Proteomes" id="UP000318017"/>
    </source>
</evidence>
<accession>A0A518G847</accession>
<dbReference type="PROSITE" id="PS50110">
    <property type="entry name" value="RESPONSE_REGULATORY"/>
    <property type="match status" value="1"/>
</dbReference>
<keyword evidence="4" id="KW-1185">Reference proteome</keyword>
<dbReference type="OrthoDB" id="195863at2"/>
<evidence type="ECO:0000259" key="2">
    <source>
        <dbReference type="PROSITE" id="PS50110"/>
    </source>
</evidence>
<feature type="domain" description="Response regulatory" evidence="2">
    <location>
        <begin position="14"/>
        <end position="139"/>
    </location>
</feature>
<evidence type="ECO:0000313" key="3">
    <source>
        <dbReference type="EMBL" id="QDV24753.1"/>
    </source>
</evidence>
<organism evidence="3 4">
    <name type="scientific">Aureliella helgolandensis</name>
    <dbReference type="NCBI Taxonomy" id="2527968"/>
    <lineage>
        <taxon>Bacteria</taxon>
        <taxon>Pseudomonadati</taxon>
        <taxon>Planctomycetota</taxon>
        <taxon>Planctomycetia</taxon>
        <taxon>Pirellulales</taxon>
        <taxon>Pirellulaceae</taxon>
        <taxon>Aureliella</taxon>
    </lineage>
</organism>
<dbReference type="Pfam" id="PF00072">
    <property type="entry name" value="Response_reg"/>
    <property type="match status" value="1"/>
</dbReference>
<keyword evidence="1" id="KW-0597">Phosphoprotein</keyword>
<dbReference type="AlphaFoldDB" id="A0A518G847"/>
<dbReference type="SUPFAM" id="SSF52172">
    <property type="entry name" value="CheY-like"/>
    <property type="match status" value="1"/>
</dbReference>
<dbReference type="Gene3D" id="3.40.50.2300">
    <property type="match status" value="1"/>
</dbReference>
<protein>
    <submittedName>
        <fullName evidence="3">Response regulator rcp1</fullName>
    </submittedName>
</protein>
<gene>
    <name evidence="3" type="primary">rcp1_2</name>
    <name evidence="3" type="ORF">Q31a_30740</name>
</gene>
<reference evidence="3 4" key="1">
    <citation type="submission" date="2019-02" db="EMBL/GenBank/DDBJ databases">
        <title>Deep-cultivation of Planctomycetes and their phenomic and genomic characterization uncovers novel biology.</title>
        <authorList>
            <person name="Wiegand S."/>
            <person name="Jogler M."/>
            <person name="Boedeker C."/>
            <person name="Pinto D."/>
            <person name="Vollmers J."/>
            <person name="Rivas-Marin E."/>
            <person name="Kohn T."/>
            <person name="Peeters S.H."/>
            <person name="Heuer A."/>
            <person name="Rast P."/>
            <person name="Oberbeckmann S."/>
            <person name="Bunk B."/>
            <person name="Jeske O."/>
            <person name="Meyerdierks A."/>
            <person name="Storesund J.E."/>
            <person name="Kallscheuer N."/>
            <person name="Luecker S."/>
            <person name="Lage O.M."/>
            <person name="Pohl T."/>
            <person name="Merkel B.J."/>
            <person name="Hornburger P."/>
            <person name="Mueller R.-W."/>
            <person name="Bruemmer F."/>
            <person name="Labrenz M."/>
            <person name="Spormann A.M."/>
            <person name="Op den Camp H."/>
            <person name="Overmann J."/>
            <person name="Amann R."/>
            <person name="Jetten M.S.M."/>
            <person name="Mascher T."/>
            <person name="Medema M.H."/>
            <person name="Devos D.P."/>
            <person name="Kaster A.-K."/>
            <person name="Ovreas L."/>
            <person name="Rohde M."/>
            <person name="Galperin M.Y."/>
            <person name="Jogler C."/>
        </authorList>
    </citation>
    <scope>NUCLEOTIDE SEQUENCE [LARGE SCALE GENOMIC DNA]</scope>
    <source>
        <strain evidence="3 4">Q31a</strain>
    </source>
</reference>
<dbReference type="PANTHER" id="PTHR44520">
    <property type="entry name" value="RESPONSE REGULATOR RCP1-RELATED"/>
    <property type="match status" value="1"/>
</dbReference>
<dbReference type="PANTHER" id="PTHR44520:SF2">
    <property type="entry name" value="RESPONSE REGULATOR RCP1"/>
    <property type="match status" value="1"/>
</dbReference>
<sequence length="150" mass="16756">MVLVAPEKTGQALELMLVEDSLLDARLTIESLRRCGIHHRLSLFRDGAEAIEFLYKRGVFSLAPVPDVILLDLFLPDTDGVSFLRQLRTDGKLMHLPVVVLTSSDDGSDQRQCEELGVSSYIRKPFNEDKFLSVIRRLKGLSLSIESAVS</sequence>
<dbReference type="Proteomes" id="UP000318017">
    <property type="component" value="Chromosome"/>
</dbReference>
<dbReference type="InterPro" id="IPR001789">
    <property type="entry name" value="Sig_transdc_resp-reg_receiver"/>
</dbReference>
<proteinExistence type="predicted"/>
<dbReference type="InterPro" id="IPR052893">
    <property type="entry name" value="TCS_response_regulator"/>
</dbReference>
<dbReference type="KEGG" id="ahel:Q31a_30740"/>
<dbReference type="GO" id="GO:0000160">
    <property type="term" value="P:phosphorelay signal transduction system"/>
    <property type="evidence" value="ECO:0007669"/>
    <property type="project" value="InterPro"/>
</dbReference>
<dbReference type="CDD" id="cd17557">
    <property type="entry name" value="REC_Rcp-like"/>
    <property type="match status" value="1"/>
</dbReference>
<dbReference type="SMART" id="SM00448">
    <property type="entry name" value="REC"/>
    <property type="match status" value="1"/>
</dbReference>
<dbReference type="InterPro" id="IPR011006">
    <property type="entry name" value="CheY-like_superfamily"/>
</dbReference>
<dbReference type="EMBL" id="CP036298">
    <property type="protein sequence ID" value="QDV24753.1"/>
    <property type="molecule type" value="Genomic_DNA"/>
</dbReference>
<feature type="modified residue" description="4-aspartylphosphate" evidence="1">
    <location>
        <position position="72"/>
    </location>
</feature>
<name>A0A518G847_9BACT</name>